<dbReference type="PROSITE" id="PS01069">
    <property type="entry name" value="DAGK_PROKAR"/>
    <property type="match status" value="1"/>
</dbReference>
<proteinExistence type="inferred from homology"/>
<keyword evidence="15 24" id="KW-1133">Transmembrane helix</keyword>
<evidence type="ECO:0000313" key="25">
    <source>
        <dbReference type="EMBL" id="SFJ82353.1"/>
    </source>
</evidence>
<evidence type="ECO:0000256" key="3">
    <source>
        <dbReference type="ARBA" id="ARBA00012133"/>
    </source>
</evidence>
<reference evidence="25 26" key="1">
    <citation type="submission" date="2016-10" db="EMBL/GenBank/DDBJ databases">
        <authorList>
            <person name="de Groot N.N."/>
        </authorList>
    </citation>
    <scope>NUCLEOTIDE SEQUENCE [LARGE SCALE GENOMIC DNA]</scope>
    <source>
        <strain evidence="25 26">DSM 19073</strain>
    </source>
</reference>
<dbReference type="CDD" id="cd14264">
    <property type="entry name" value="DAGK_IM"/>
    <property type="match status" value="1"/>
</dbReference>
<keyword evidence="10 23" id="KW-0479">Metal-binding</keyword>
<comment type="function">
    <text evidence="24">Catalyzes the ATP-dependent phosphorylation of sn-l,2-diacylglycerol (DAG) to phosphatidic acid. Involved in the recycling of diacylglycerol produced as a by-product during membrane-derived oligosaccharide (MDO) biosynthesis.</text>
</comment>
<evidence type="ECO:0000256" key="5">
    <source>
        <dbReference type="ARBA" id="ARBA00022475"/>
    </source>
</evidence>
<feature type="binding site" evidence="22">
    <location>
        <position position="24"/>
    </location>
    <ligand>
        <name>ATP</name>
        <dbReference type="ChEBI" id="CHEBI:30616"/>
    </ligand>
</feature>
<dbReference type="InterPro" id="IPR033718">
    <property type="entry name" value="DAGK_prok"/>
</dbReference>
<keyword evidence="14 23" id="KW-0460">Magnesium</keyword>
<dbReference type="PANTHER" id="PTHR34299">
    <property type="entry name" value="DIACYLGLYCEROL KINASE"/>
    <property type="match status" value="1"/>
</dbReference>
<evidence type="ECO:0000256" key="1">
    <source>
        <dbReference type="ARBA" id="ARBA00004429"/>
    </source>
</evidence>
<dbReference type="STRING" id="390807.SAMN04488095_3747"/>
<dbReference type="GO" id="GO:0004143">
    <property type="term" value="F:ATP-dependent diacylglycerol kinase activity"/>
    <property type="evidence" value="ECO:0007669"/>
    <property type="project" value="UniProtKB-EC"/>
</dbReference>
<evidence type="ECO:0000256" key="19">
    <source>
        <dbReference type="ARBA" id="ARBA00023264"/>
    </source>
</evidence>
<evidence type="ECO:0000256" key="15">
    <source>
        <dbReference type="ARBA" id="ARBA00022989"/>
    </source>
</evidence>
<dbReference type="GO" id="GO:0005524">
    <property type="term" value="F:ATP binding"/>
    <property type="evidence" value="ECO:0007669"/>
    <property type="project" value="UniProtKB-KW"/>
</dbReference>
<gene>
    <name evidence="25" type="ORF">SAMN04488095_3747</name>
</gene>
<evidence type="ECO:0000256" key="21">
    <source>
        <dbReference type="PIRSR" id="PIRSR600829-2"/>
    </source>
</evidence>
<feature type="binding site" evidence="21">
    <location>
        <begin position="37"/>
        <end position="41"/>
    </location>
    <ligand>
        <name>substrate</name>
    </ligand>
</feature>
<dbReference type="GO" id="GO:0046872">
    <property type="term" value="F:metal ion binding"/>
    <property type="evidence" value="ECO:0007669"/>
    <property type="project" value="UniProtKB-KW"/>
</dbReference>
<dbReference type="OrthoDB" id="9796011at2"/>
<feature type="binding site" evidence="22">
    <location>
        <position position="35"/>
    </location>
    <ligand>
        <name>ATP</name>
        <dbReference type="ChEBI" id="CHEBI:30616"/>
    </ligand>
</feature>
<keyword evidence="9 24" id="KW-0812">Transmembrane</keyword>
<evidence type="ECO:0000256" key="14">
    <source>
        <dbReference type="ARBA" id="ARBA00022842"/>
    </source>
</evidence>
<evidence type="ECO:0000256" key="13">
    <source>
        <dbReference type="ARBA" id="ARBA00022840"/>
    </source>
</evidence>
<keyword evidence="17 24" id="KW-0472">Membrane</keyword>
<evidence type="ECO:0000256" key="6">
    <source>
        <dbReference type="ARBA" id="ARBA00022516"/>
    </source>
</evidence>
<feature type="binding site" evidence="22">
    <location>
        <position position="83"/>
    </location>
    <ligand>
        <name>ATP</name>
        <dbReference type="ChEBI" id="CHEBI:30616"/>
    </ligand>
</feature>
<keyword evidence="12 24" id="KW-0418">Kinase</keyword>
<evidence type="ECO:0000256" key="16">
    <source>
        <dbReference type="ARBA" id="ARBA00023098"/>
    </source>
</evidence>
<keyword evidence="19 24" id="KW-1208">Phospholipid metabolism</keyword>
<evidence type="ECO:0000256" key="11">
    <source>
        <dbReference type="ARBA" id="ARBA00022741"/>
    </source>
</evidence>
<dbReference type="Gene3D" id="1.10.287.3610">
    <property type="match status" value="1"/>
</dbReference>
<keyword evidence="7 24" id="KW-0997">Cell inner membrane</keyword>
<evidence type="ECO:0000256" key="17">
    <source>
        <dbReference type="ARBA" id="ARBA00023136"/>
    </source>
</evidence>
<comment type="catalytic activity">
    <reaction evidence="24">
        <text>a 1,2-diacyl-sn-glycerol + ATP = a 1,2-diacyl-sn-glycero-3-phosphate + ADP + H(+)</text>
        <dbReference type="Rhea" id="RHEA:10272"/>
        <dbReference type="ChEBI" id="CHEBI:15378"/>
        <dbReference type="ChEBI" id="CHEBI:17815"/>
        <dbReference type="ChEBI" id="CHEBI:30616"/>
        <dbReference type="ChEBI" id="CHEBI:58608"/>
        <dbReference type="ChEBI" id="CHEBI:456216"/>
        <dbReference type="EC" id="2.7.1.107"/>
    </reaction>
</comment>
<evidence type="ECO:0000256" key="7">
    <source>
        <dbReference type="ARBA" id="ARBA00022519"/>
    </source>
</evidence>
<comment type="similarity">
    <text evidence="2 24">Belongs to the bacterial diacylglycerol kinase family.</text>
</comment>
<comment type="subcellular location">
    <subcellularLocation>
        <location evidence="1 24">Cell inner membrane</location>
        <topology evidence="1 24">Multi-pass membrane protein</topology>
    </subcellularLocation>
</comment>
<protein>
    <recommendedName>
        <fullName evidence="4 24">Diacylglycerol kinase</fullName>
        <ecNumber evidence="3 24">2.7.1.107</ecNumber>
    </recommendedName>
</protein>
<keyword evidence="11 22" id="KW-0547">Nucleotide-binding</keyword>
<dbReference type="InterPro" id="IPR000829">
    <property type="entry name" value="DAGK"/>
</dbReference>
<dbReference type="Pfam" id="PF01219">
    <property type="entry name" value="DAGK_prokar"/>
    <property type="match status" value="1"/>
</dbReference>
<evidence type="ECO:0000256" key="12">
    <source>
        <dbReference type="ARBA" id="ARBA00022777"/>
    </source>
</evidence>
<keyword evidence="26" id="KW-1185">Reference proteome</keyword>
<evidence type="ECO:0000256" key="20">
    <source>
        <dbReference type="PIRSR" id="PIRSR600829-1"/>
    </source>
</evidence>
<dbReference type="Proteomes" id="UP000199110">
    <property type="component" value="Unassembled WGS sequence"/>
</dbReference>
<feature type="binding site" evidence="21">
    <location>
        <position position="105"/>
    </location>
    <ligand>
        <name>substrate</name>
    </ligand>
</feature>
<keyword evidence="8 24" id="KW-0808">Transferase</keyword>
<keyword evidence="18" id="KW-0594">Phospholipid biosynthesis</keyword>
<dbReference type="RefSeq" id="WP_092784717.1">
    <property type="nucleotide sequence ID" value="NZ_FORA01000008.1"/>
</dbReference>
<dbReference type="InterPro" id="IPR036945">
    <property type="entry name" value="DAGK_sf"/>
</dbReference>
<comment type="cofactor">
    <cofactor evidence="23">
        <name>Mg(2+)</name>
        <dbReference type="ChEBI" id="CHEBI:18420"/>
    </cofactor>
    <text evidence="23">Mn(2+), Zn(2+), Cd(2+) and Co(2+) support activity to lesser extents.</text>
</comment>
<evidence type="ECO:0000256" key="24">
    <source>
        <dbReference type="RuleBase" id="RU363065"/>
    </source>
</evidence>
<evidence type="ECO:0000256" key="4">
    <source>
        <dbReference type="ARBA" id="ARBA00017575"/>
    </source>
</evidence>
<sequence length="131" mass="13808">MSAPEQKVAPRVTGIAHVFAATGYSLAGMVRLWGETAFRHEVGALVASLGLLAGIGAGPVELAALVGLFLILFAVEALNTAVECIVDRISPEWEEYARNAKDLGSFAVMCLLLTIVLFVAVVVWGHLALFG</sequence>
<dbReference type="EC" id="2.7.1.107" evidence="3 24"/>
<evidence type="ECO:0000256" key="9">
    <source>
        <dbReference type="ARBA" id="ARBA00022692"/>
    </source>
</evidence>
<name>A0A1I3UI36_9RHOB</name>
<feature type="binding site" evidence="23">
    <location>
        <position position="83"/>
    </location>
    <ligand>
        <name>a divalent metal cation</name>
        <dbReference type="ChEBI" id="CHEBI:60240"/>
    </ligand>
</feature>
<dbReference type="GO" id="GO:0005886">
    <property type="term" value="C:plasma membrane"/>
    <property type="evidence" value="ECO:0007669"/>
    <property type="project" value="UniProtKB-SubCell"/>
</dbReference>
<organism evidence="25 26">
    <name type="scientific">Jannaschia pohangensis</name>
    <dbReference type="NCBI Taxonomy" id="390807"/>
    <lineage>
        <taxon>Bacteria</taxon>
        <taxon>Pseudomonadati</taxon>
        <taxon>Pseudomonadota</taxon>
        <taxon>Alphaproteobacteria</taxon>
        <taxon>Rhodobacterales</taxon>
        <taxon>Roseobacteraceae</taxon>
        <taxon>Jannaschia</taxon>
    </lineage>
</organism>
<keyword evidence="5" id="KW-1003">Cell membrane</keyword>
<dbReference type="GO" id="GO:0006654">
    <property type="term" value="P:phosphatidic acid biosynthetic process"/>
    <property type="evidence" value="ECO:0007669"/>
    <property type="project" value="InterPro"/>
</dbReference>
<keyword evidence="16 24" id="KW-0443">Lipid metabolism</keyword>
<evidence type="ECO:0000256" key="8">
    <source>
        <dbReference type="ARBA" id="ARBA00022679"/>
    </source>
</evidence>
<accession>A0A1I3UI36</accession>
<dbReference type="PANTHER" id="PTHR34299:SF1">
    <property type="entry name" value="DIACYLGLYCEROL KINASE"/>
    <property type="match status" value="1"/>
</dbReference>
<evidence type="ECO:0000256" key="10">
    <source>
        <dbReference type="ARBA" id="ARBA00022723"/>
    </source>
</evidence>
<feature type="transmembrane region" description="Helical" evidence="24">
    <location>
        <begin position="42"/>
        <end position="60"/>
    </location>
</feature>
<feature type="active site" description="Proton acceptor" evidence="20">
    <location>
        <position position="76"/>
    </location>
</feature>
<feature type="binding site" evidence="23">
    <location>
        <position position="35"/>
    </location>
    <ligand>
        <name>a divalent metal cation</name>
        <dbReference type="ChEBI" id="CHEBI:60240"/>
    </ligand>
</feature>
<evidence type="ECO:0000256" key="2">
    <source>
        <dbReference type="ARBA" id="ARBA00005967"/>
    </source>
</evidence>
<feature type="binding site" evidence="22">
    <location>
        <begin position="101"/>
        <end position="102"/>
    </location>
    <ligand>
        <name>ATP</name>
        <dbReference type="ChEBI" id="CHEBI:30616"/>
    </ligand>
</feature>
<dbReference type="AlphaFoldDB" id="A0A1I3UI36"/>
<feature type="transmembrane region" description="Helical" evidence="24">
    <location>
        <begin position="106"/>
        <end position="127"/>
    </location>
</feature>
<feature type="transmembrane region" description="Helical" evidence="24">
    <location>
        <begin position="12"/>
        <end position="30"/>
    </location>
</feature>
<feature type="binding site" evidence="21">
    <location>
        <position position="76"/>
    </location>
    <ligand>
        <name>substrate</name>
    </ligand>
</feature>
<keyword evidence="6" id="KW-0444">Lipid biosynthesis</keyword>
<evidence type="ECO:0000256" key="18">
    <source>
        <dbReference type="ARBA" id="ARBA00023209"/>
    </source>
</evidence>
<evidence type="ECO:0000256" key="23">
    <source>
        <dbReference type="PIRSR" id="PIRSR600829-4"/>
    </source>
</evidence>
<evidence type="ECO:0000313" key="26">
    <source>
        <dbReference type="Proteomes" id="UP000199110"/>
    </source>
</evidence>
<dbReference type="EMBL" id="FORA01000008">
    <property type="protein sequence ID" value="SFJ82353.1"/>
    <property type="molecule type" value="Genomic_DNA"/>
</dbReference>
<keyword evidence="13 22" id="KW-0067">ATP-binding</keyword>
<evidence type="ECO:0000256" key="22">
    <source>
        <dbReference type="PIRSR" id="PIRSR600829-3"/>
    </source>
</evidence>